<evidence type="ECO:0000256" key="1">
    <source>
        <dbReference type="SAM" id="MobiDB-lite"/>
    </source>
</evidence>
<accession>A0AAJ0FWJ1</accession>
<dbReference type="Pfam" id="PF24802">
    <property type="entry name" value="DUF7703"/>
    <property type="match status" value="1"/>
</dbReference>
<evidence type="ECO:0000259" key="3">
    <source>
        <dbReference type="Pfam" id="PF24802"/>
    </source>
</evidence>
<dbReference type="InterPro" id="IPR056120">
    <property type="entry name" value="DUF7703"/>
</dbReference>
<feature type="domain" description="DUF7703" evidence="3">
    <location>
        <begin position="24"/>
        <end position="258"/>
    </location>
</feature>
<dbReference type="PANTHER" id="PTHR37013:SF3">
    <property type="entry name" value="INTEGRAL MEMBRANE PROTEIN (AFU_ORTHOLOGUE AFUA_1G05950)"/>
    <property type="match status" value="1"/>
</dbReference>
<feature type="transmembrane region" description="Helical" evidence="2">
    <location>
        <begin position="166"/>
        <end position="185"/>
    </location>
</feature>
<gene>
    <name evidence="4" type="ORF">QQS21_007910</name>
</gene>
<feature type="compositionally biased region" description="Low complexity" evidence="1">
    <location>
        <begin position="281"/>
        <end position="293"/>
    </location>
</feature>
<dbReference type="PANTHER" id="PTHR37013">
    <property type="entry name" value="INTEGRAL MEMBRANE PROTEIN (AFU_ORTHOLOGUE AFUA_1G05950)-RELATED"/>
    <property type="match status" value="1"/>
</dbReference>
<evidence type="ECO:0000256" key="2">
    <source>
        <dbReference type="SAM" id="Phobius"/>
    </source>
</evidence>
<evidence type="ECO:0000313" key="5">
    <source>
        <dbReference type="Proteomes" id="UP001251528"/>
    </source>
</evidence>
<feature type="transmembrane region" description="Helical" evidence="2">
    <location>
        <begin position="121"/>
        <end position="146"/>
    </location>
</feature>
<name>A0AAJ0FWJ1_9HYPO</name>
<keyword evidence="2" id="KW-1133">Transmembrane helix</keyword>
<proteinExistence type="predicted"/>
<feature type="transmembrane region" description="Helical" evidence="2">
    <location>
        <begin position="84"/>
        <end position="109"/>
    </location>
</feature>
<feature type="transmembrane region" description="Helical" evidence="2">
    <location>
        <begin position="23"/>
        <end position="45"/>
    </location>
</feature>
<protein>
    <recommendedName>
        <fullName evidence="3">DUF7703 domain-containing protein</fullName>
    </recommendedName>
</protein>
<evidence type="ECO:0000313" key="4">
    <source>
        <dbReference type="EMBL" id="KAK2594404.1"/>
    </source>
</evidence>
<keyword evidence="2" id="KW-0812">Transmembrane</keyword>
<feature type="region of interest" description="Disordered" evidence="1">
    <location>
        <begin position="268"/>
        <end position="312"/>
    </location>
</feature>
<organism evidence="4 5">
    <name type="scientific">Conoideocrella luteorostrata</name>
    <dbReference type="NCBI Taxonomy" id="1105319"/>
    <lineage>
        <taxon>Eukaryota</taxon>
        <taxon>Fungi</taxon>
        <taxon>Dikarya</taxon>
        <taxon>Ascomycota</taxon>
        <taxon>Pezizomycotina</taxon>
        <taxon>Sordariomycetes</taxon>
        <taxon>Hypocreomycetidae</taxon>
        <taxon>Hypocreales</taxon>
        <taxon>Clavicipitaceae</taxon>
        <taxon>Conoideocrella</taxon>
    </lineage>
</organism>
<keyword evidence="5" id="KW-1185">Reference proteome</keyword>
<feature type="transmembrane region" description="Helical" evidence="2">
    <location>
        <begin position="206"/>
        <end position="225"/>
    </location>
</feature>
<dbReference type="EMBL" id="JASWJB010000170">
    <property type="protein sequence ID" value="KAK2594404.1"/>
    <property type="molecule type" value="Genomic_DNA"/>
</dbReference>
<dbReference type="Proteomes" id="UP001251528">
    <property type="component" value="Unassembled WGS sequence"/>
</dbReference>
<reference evidence="4" key="1">
    <citation type="submission" date="2023-06" db="EMBL/GenBank/DDBJ databases">
        <title>Conoideocrella luteorostrata (Hypocreales: Clavicipitaceae), a potential biocontrol fungus for elongate hemlock scale in United States Christmas tree production areas.</title>
        <authorList>
            <person name="Barrett H."/>
            <person name="Lovett B."/>
            <person name="Macias A.M."/>
            <person name="Stajich J.E."/>
            <person name="Kasson M.T."/>
        </authorList>
    </citation>
    <scope>NUCLEOTIDE SEQUENCE</scope>
    <source>
        <strain evidence="4">ARSEF 14590</strain>
    </source>
</reference>
<dbReference type="AlphaFoldDB" id="A0AAJ0FWJ1"/>
<comment type="caution">
    <text evidence="4">The sequence shown here is derived from an EMBL/GenBank/DDBJ whole genome shotgun (WGS) entry which is preliminary data.</text>
</comment>
<sequence length="389" mass="43871">MSYIRDVPVADGTTNIELQSSNLATHMTIAGFTAIAWYNVIELNIAIYMGFKRKKGLYFWTMFLATQGITLHSLAFILKFYGLVLQYEITCTLITIGWYLMVTGQSLVLYSRLNLIVRETWIVRGVLVMILWNAVTLHVPTTVLTFGSNSPRADRYTGGFRIMEMTQMTIFSAQELVISATYIWATIRFLRPVYNERVRSVMMQLLLINITIIVMDVAMLAMEYLNFYSIEVSMKGAIYSVKLKLEFTVLNQLILLSTPSSHELAFPLEQEDSQENSGHESTPGSSSGRWGWGRPREPRRTGNDDDDDDDDGCLARKEAKGLCGHLRDWRKSRLSTAGRHIERGAKPVSAAISSHRYENGCHSTHIADNRILSATELGVAHTATKSPHL</sequence>
<feature type="transmembrane region" description="Helical" evidence="2">
    <location>
        <begin position="57"/>
        <end position="78"/>
    </location>
</feature>
<feature type="compositionally biased region" description="Basic and acidic residues" evidence="1">
    <location>
        <begin position="294"/>
        <end position="303"/>
    </location>
</feature>
<keyword evidence="2" id="KW-0472">Membrane</keyword>